<dbReference type="AlphaFoldDB" id="A0AAT9GMP2"/>
<dbReference type="KEGG" id="sjv:SJAV_00370"/>
<evidence type="ECO:0000313" key="1">
    <source>
        <dbReference type="EMBL" id="BFH72093.1"/>
    </source>
</evidence>
<gene>
    <name evidence="1" type="ORF">SJAV_00370</name>
</gene>
<dbReference type="GeneID" id="92352971"/>
<evidence type="ECO:0008006" key="2">
    <source>
        <dbReference type="Google" id="ProtNLM"/>
    </source>
</evidence>
<organism evidence="1">
    <name type="scientific">Sulfurisphaera javensis</name>
    <dbReference type="NCBI Taxonomy" id="2049879"/>
    <lineage>
        <taxon>Archaea</taxon>
        <taxon>Thermoproteota</taxon>
        <taxon>Thermoprotei</taxon>
        <taxon>Sulfolobales</taxon>
        <taxon>Sulfolobaceae</taxon>
        <taxon>Sulfurisphaera</taxon>
    </lineage>
</organism>
<sequence length="222" mass="25831">MIIAIDESGNPSNENPYILGISVILKEKEYEKNYVKIPEKLFGKFKVLKYSESLPKPSRIEGPNAKGLFIEFLSNYVIPIGIIIEKYEKIKGELAVNIWGRLIAYHVNEILLKFKPNEVTIIYDRNPLLTNNEKMFIINNFHKWIKGVKSVIRLNIGGKDRDIWVSSADFIAGLIREELWCIEGKLIGEYCKSVNEWFNLLKPYIYFYTTDDIKILFGILYK</sequence>
<dbReference type="EMBL" id="AP031322">
    <property type="protein sequence ID" value="BFH72093.1"/>
    <property type="molecule type" value="Genomic_DNA"/>
</dbReference>
<dbReference type="RefSeq" id="WP_369610344.1">
    <property type="nucleotide sequence ID" value="NZ_AP031322.1"/>
</dbReference>
<proteinExistence type="predicted"/>
<reference evidence="1" key="1">
    <citation type="submission" date="2024-03" db="EMBL/GenBank/DDBJ databases">
        <title>Complete genome sequence of Sulfurisphaera javensis strain KD-1.</title>
        <authorList>
            <person name="Sakai H."/>
            <person name="Nur N."/>
            <person name="Suwanto A."/>
            <person name="Kurosawa N."/>
        </authorList>
    </citation>
    <scope>NUCLEOTIDE SEQUENCE</scope>
    <source>
        <strain evidence="1">KD-1</strain>
    </source>
</reference>
<name>A0AAT9GMP2_9CREN</name>
<protein>
    <recommendedName>
        <fullName evidence="2">DUF3800 domain-containing protein</fullName>
    </recommendedName>
</protein>
<accession>A0AAT9GMP2</accession>